<feature type="transmembrane region" description="Helical" evidence="1">
    <location>
        <begin position="118"/>
        <end position="138"/>
    </location>
</feature>
<sequence length="184" mass="19536">MATRITHHTTSATAPVEVQGAGVLSPAARKVMAVLRVMFGFYFLWAFLDKTFGLGFSTPAERAWINGGDPTAGFLSNTEGTFAATFQSLAGQFWVSPLFMIGLLGIGIALIAGAGLRIAAVTGATMYLLMYLAALPLTTNPVIDDHLTGAVALILFAVALAGDTWGLGRWWAGTSLVRRYPILR</sequence>
<organism evidence="2 3">
    <name type="scientific">Ornithinicoccus hortensis</name>
    <dbReference type="NCBI Taxonomy" id="82346"/>
    <lineage>
        <taxon>Bacteria</taxon>
        <taxon>Bacillati</taxon>
        <taxon>Actinomycetota</taxon>
        <taxon>Actinomycetes</taxon>
        <taxon>Micrococcales</taxon>
        <taxon>Intrasporangiaceae</taxon>
        <taxon>Ornithinicoccus</taxon>
    </lineage>
</organism>
<dbReference type="EMBL" id="VFOP01000001">
    <property type="protein sequence ID" value="TQL49938.1"/>
    <property type="molecule type" value="Genomic_DNA"/>
</dbReference>
<accession>A0A542YPA1</accession>
<evidence type="ECO:0000256" key="1">
    <source>
        <dbReference type="SAM" id="Phobius"/>
    </source>
</evidence>
<feature type="transmembrane region" description="Helical" evidence="1">
    <location>
        <begin position="150"/>
        <end position="172"/>
    </location>
</feature>
<proteinExistence type="predicted"/>
<reference evidence="2 3" key="1">
    <citation type="submission" date="2019-06" db="EMBL/GenBank/DDBJ databases">
        <title>Sequencing the genomes of 1000 actinobacteria strains.</title>
        <authorList>
            <person name="Klenk H.-P."/>
        </authorList>
    </citation>
    <scope>NUCLEOTIDE SEQUENCE [LARGE SCALE GENOMIC DNA]</scope>
    <source>
        <strain evidence="2 3">DSM 12335</strain>
    </source>
</reference>
<keyword evidence="1" id="KW-0472">Membrane</keyword>
<keyword evidence="1" id="KW-0812">Transmembrane</keyword>
<keyword evidence="1" id="KW-1133">Transmembrane helix</keyword>
<protein>
    <submittedName>
        <fullName evidence="2">Thiosulfate dehydrogenase [quinone] large subunit</fullName>
    </submittedName>
</protein>
<feature type="transmembrane region" description="Helical" evidence="1">
    <location>
        <begin position="93"/>
        <end position="111"/>
    </location>
</feature>
<gene>
    <name evidence="2" type="ORF">FB467_1035</name>
</gene>
<name>A0A542YPA1_9MICO</name>
<evidence type="ECO:0000313" key="2">
    <source>
        <dbReference type="EMBL" id="TQL49938.1"/>
    </source>
</evidence>
<keyword evidence="3" id="KW-1185">Reference proteome</keyword>
<dbReference type="RefSeq" id="WP_141784139.1">
    <property type="nucleotide sequence ID" value="NZ_BAAAIK010000004.1"/>
</dbReference>
<evidence type="ECO:0000313" key="3">
    <source>
        <dbReference type="Proteomes" id="UP000319516"/>
    </source>
</evidence>
<comment type="caution">
    <text evidence="2">The sequence shown here is derived from an EMBL/GenBank/DDBJ whole genome shotgun (WGS) entry which is preliminary data.</text>
</comment>
<dbReference type="OrthoDB" id="3253635at2"/>
<feature type="transmembrane region" description="Helical" evidence="1">
    <location>
        <begin position="31"/>
        <end position="48"/>
    </location>
</feature>
<dbReference type="Proteomes" id="UP000319516">
    <property type="component" value="Unassembled WGS sequence"/>
</dbReference>
<dbReference type="AlphaFoldDB" id="A0A542YPA1"/>